<name>A0A1M6BWR3_9BACE</name>
<evidence type="ECO:0000313" key="2">
    <source>
        <dbReference type="Proteomes" id="UP000184192"/>
    </source>
</evidence>
<gene>
    <name evidence="1" type="ORF">SAMN05444350_103192</name>
</gene>
<keyword evidence="2" id="KW-1185">Reference proteome</keyword>
<sequence>MVNVLGTTCPQVEIIIEGFLLLISKLYLVTPIS</sequence>
<protein>
    <submittedName>
        <fullName evidence="1">Uncharacterized protein</fullName>
    </submittedName>
</protein>
<dbReference type="Proteomes" id="UP000184192">
    <property type="component" value="Unassembled WGS sequence"/>
</dbReference>
<organism evidence="1 2">
    <name type="scientific">Bacteroides stercorirosoris</name>
    <dbReference type="NCBI Taxonomy" id="871324"/>
    <lineage>
        <taxon>Bacteria</taxon>
        <taxon>Pseudomonadati</taxon>
        <taxon>Bacteroidota</taxon>
        <taxon>Bacteroidia</taxon>
        <taxon>Bacteroidales</taxon>
        <taxon>Bacteroidaceae</taxon>
        <taxon>Bacteroides</taxon>
    </lineage>
</organism>
<dbReference type="EMBL" id="FQZN01000003">
    <property type="protein sequence ID" value="SHI53073.1"/>
    <property type="molecule type" value="Genomic_DNA"/>
</dbReference>
<proteinExistence type="predicted"/>
<accession>A0A1M6BWR3</accession>
<reference evidence="2" key="1">
    <citation type="submission" date="2016-11" db="EMBL/GenBank/DDBJ databases">
        <authorList>
            <person name="Varghese N."/>
            <person name="Submissions S."/>
        </authorList>
    </citation>
    <scope>NUCLEOTIDE SEQUENCE [LARGE SCALE GENOMIC DNA]</scope>
    <source>
        <strain evidence="2">DSM 26884</strain>
    </source>
</reference>
<evidence type="ECO:0000313" key="1">
    <source>
        <dbReference type="EMBL" id="SHI53073.1"/>
    </source>
</evidence>
<dbReference type="AlphaFoldDB" id="A0A1M6BWR3"/>